<evidence type="ECO:0000313" key="7">
    <source>
        <dbReference type="Proteomes" id="UP000636800"/>
    </source>
</evidence>
<evidence type="ECO:0000313" key="6">
    <source>
        <dbReference type="EMBL" id="KAG0463939.1"/>
    </source>
</evidence>
<accession>A0A835Q1L5</accession>
<evidence type="ECO:0000259" key="5">
    <source>
        <dbReference type="Pfam" id="PF00462"/>
    </source>
</evidence>
<comment type="caution">
    <text evidence="6">The sequence shown here is derived from an EMBL/GenBank/DDBJ whole genome shotgun (WGS) entry which is preliminary data.</text>
</comment>
<dbReference type="EMBL" id="JADCNL010000010">
    <property type="protein sequence ID" value="KAG0463939.1"/>
    <property type="molecule type" value="Genomic_DNA"/>
</dbReference>
<protein>
    <recommendedName>
        <fullName evidence="5">Glutaredoxin domain-containing protein</fullName>
    </recommendedName>
</protein>
<dbReference type="PROSITE" id="PS51354">
    <property type="entry name" value="GLUTAREDOXIN_2"/>
    <property type="match status" value="1"/>
</dbReference>
<sequence length="142" mass="15325">MAAFLPSNSKLDRGAELRASGEMEQQGNRRAAALTIDGEETPETRMWTTIRANPVVVLSRRSCCMCHVMKKLLETVGAYATVIELDEAENVAEGFSARDRRSPALFIGGAAIGGLEVLVTLHLSGRLVPRLQEVGALCEANL</sequence>
<dbReference type="Pfam" id="PF00462">
    <property type="entry name" value="Glutaredoxin"/>
    <property type="match status" value="1"/>
</dbReference>
<dbReference type="OrthoDB" id="549353at2759"/>
<dbReference type="GO" id="GO:0005737">
    <property type="term" value="C:cytoplasm"/>
    <property type="evidence" value="ECO:0007669"/>
    <property type="project" value="UniProtKB-SubCell"/>
</dbReference>
<dbReference type="InterPro" id="IPR011905">
    <property type="entry name" value="GlrX-like_pln_2"/>
</dbReference>
<keyword evidence="7" id="KW-1185">Reference proteome</keyword>
<dbReference type="Proteomes" id="UP000636800">
    <property type="component" value="Chromosome 10"/>
</dbReference>
<feature type="domain" description="Glutaredoxin" evidence="5">
    <location>
        <begin position="55"/>
        <end position="110"/>
    </location>
</feature>
<evidence type="ECO:0000256" key="1">
    <source>
        <dbReference type="ARBA" id="ARBA00004496"/>
    </source>
</evidence>
<organism evidence="6 7">
    <name type="scientific">Vanilla planifolia</name>
    <name type="common">Vanilla</name>
    <dbReference type="NCBI Taxonomy" id="51239"/>
    <lineage>
        <taxon>Eukaryota</taxon>
        <taxon>Viridiplantae</taxon>
        <taxon>Streptophyta</taxon>
        <taxon>Embryophyta</taxon>
        <taxon>Tracheophyta</taxon>
        <taxon>Spermatophyta</taxon>
        <taxon>Magnoliopsida</taxon>
        <taxon>Liliopsida</taxon>
        <taxon>Asparagales</taxon>
        <taxon>Orchidaceae</taxon>
        <taxon>Vanilloideae</taxon>
        <taxon>Vanilleae</taxon>
        <taxon>Vanilla</taxon>
    </lineage>
</organism>
<name>A0A835Q1L5_VANPL</name>
<dbReference type="PANTHER" id="PTHR10168">
    <property type="entry name" value="GLUTAREDOXIN"/>
    <property type="match status" value="1"/>
</dbReference>
<comment type="similarity">
    <text evidence="2">Belongs to the glutaredoxin family. CC-type subfamily.</text>
</comment>
<keyword evidence="3" id="KW-0963">Cytoplasm</keyword>
<dbReference type="InterPro" id="IPR036249">
    <property type="entry name" value="Thioredoxin-like_sf"/>
</dbReference>
<evidence type="ECO:0000256" key="3">
    <source>
        <dbReference type="ARBA" id="ARBA00022490"/>
    </source>
</evidence>
<evidence type="ECO:0000256" key="2">
    <source>
        <dbReference type="ARBA" id="ARBA00007568"/>
    </source>
</evidence>
<reference evidence="6 7" key="1">
    <citation type="journal article" date="2020" name="Nat. Food">
        <title>A phased Vanilla planifolia genome enables genetic improvement of flavour and production.</title>
        <authorList>
            <person name="Hasing T."/>
            <person name="Tang H."/>
            <person name="Brym M."/>
            <person name="Khazi F."/>
            <person name="Huang T."/>
            <person name="Chambers A.H."/>
        </authorList>
    </citation>
    <scope>NUCLEOTIDE SEQUENCE [LARGE SCALE GENOMIC DNA]</scope>
    <source>
        <tissue evidence="6">Leaf</tissue>
    </source>
</reference>
<keyword evidence="4" id="KW-0676">Redox-active center</keyword>
<dbReference type="SUPFAM" id="SSF52833">
    <property type="entry name" value="Thioredoxin-like"/>
    <property type="match status" value="1"/>
</dbReference>
<dbReference type="Gene3D" id="3.40.30.10">
    <property type="entry name" value="Glutaredoxin"/>
    <property type="match status" value="1"/>
</dbReference>
<comment type="subcellular location">
    <subcellularLocation>
        <location evidence="1">Cytoplasm</location>
    </subcellularLocation>
</comment>
<dbReference type="AlphaFoldDB" id="A0A835Q1L5"/>
<dbReference type="InterPro" id="IPR002109">
    <property type="entry name" value="Glutaredoxin"/>
</dbReference>
<proteinExistence type="inferred from homology"/>
<gene>
    <name evidence="6" type="ORF">HPP92_020008</name>
</gene>
<evidence type="ECO:0000256" key="4">
    <source>
        <dbReference type="ARBA" id="ARBA00023284"/>
    </source>
</evidence>